<reference evidence="2" key="1">
    <citation type="submission" date="2018-05" db="EMBL/GenBank/DDBJ databases">
        <authorList>
            <person name="Lanie J.A."/>
            <person name="Ng W.-L."/>
            <person name="Kazmierczak K.M."/>
            <person name="Andrzejewski T.M."/>
            <person name="Davidsen T.M."/>
            <person name="Wayne K.J."/>
            <person name="Tettelin H."/>
            <person name="Glass J.I."/>
            <person name="Rusch D."/>
            <person name="Podicherti R."/>
            <person name="Tsui H.-C.T."/>
            <person name="Winkler M.E."/>
        </authorList>
    </citation>
    <scope>NUCLEOTIDE SEQUENCE</scope>
</reference>
<accession>A0A382YHE4</accession>
<feature type="non-terminal residue" evidence="2">
    <location>
        <position position="1"/>
    </location>
</feature>
<feature type="transmembrane region" description="Helical" evidence="1">
    <location>
        <begin position="20"/>
        <end position="45"/>
    </location>
</feature>
<protein>
    <submittedName>
        <fullName evidence="2">Uncharacterized protein</fullName>
    </submittedName>
</protein>
<keyword evidence="1" id="KW-0812">Transmembrane</keyword>
<feature type="non-terminal residue" evidence="2">
    <location>
        <position position="67"/>
    </location>
</feature>
<gene>
    <name evidence="2" type="ORF">METZ01_LOCUS435601</name>
</gene>
<evidence type="ECO:0000313" key="2">
    <source>
        <dbReference type="EMBL" id="SVD82747.1"/>
    </source>
</evidence>
<dbReference type="EMBL" id="UINC01175883">
    <property type="protein sequence ID" value="SVD82747.1"/>
    <property type="molecule type" value="Genomic_DNA"/>
</dbReference>
<name>A0A382YHE4_9ZZZZ</name>
<proteinExistence type="predicted"/>
<keyword evidence="1" id="KW-0472">Membrane</keyword>
<organism evidence="2">
    <name type="scientific">marine metagenome</name>
    <dbReference type="NCBI Taxonomy" id="408172"/>
    <lineage>
        <taxon>unclassified sequences</taxon>
        <taxon>metagenomes</taxon>
        <taxon>ecological metagenomes</taxon>
    </lineage>
</organism>
<dbReference type="AlphaFoldDB" id="A0A382YHE4"/>
<keyword evidence="1" id="KW-1133">Transmembrane helix</keyword>
<sequence>MQNHNLFYQNKSSRNITDIFLTSISFLFALFAVLPLIFVVSYILFKGGSQISLDLFTLEPNPPGDEF</sequence>
<evidence type="ECO:0000256" key="1">
    <source>
        <dbReference type="SAM" id="Phobius"/>
    </source>
</evidence>